<gene>
    <name evidence="2" type="ORF">HYN48_07390</name>
</gene>
<dbReference type="RefSeq" id="WP_108370501.1">
    <property type="nucleotide sequence ID" value="NZ_CP028811.1"/>
</dbReference>
<dbReference type="KEGG" id="fmg:HYN48_07390"/>
<accession>A0A2S0RDA0</accession>
<keyword evidence="3" id="KW-1185">Reference proteome</keyword>
<dbReference type="AlphaFoldDB" id="A0A2S0RDA0"/>
<name>A0A2S0RDA0_9FLAO</name>
<feature type="chain" id="PRO_5015595678" evidence="1">
    <location>
        <begin position="19"/>
        <end position="111"/>
    </location>
</feature>
<feature type="signal peptide" evidence="1">
    <location>
        <begin position="1"/>
        <end position="18"/>
    </location>
</feature>
<organism evidence="2 3">
    <name type="scientific">Flavobacterium magnum</name>
    <dbReference type="NCBI Taxonomy" id="2162713"/>
    <lineage>
        <taxon>Bacteria</taxon>
        <taxon>Pseudomonadati</taxon>
        <taxon>Bacteroidota</taxon>
        <taxon>Flavobacteriia</taxon>
        <taxon>Flavobacteriales</taxon>
        <taxon>Flavobacteriaceae</taxon>
        <taxon>Flavobacterium</taxon>
    </lineage>
</organism>
<keyword evidence="1" id="KW-0732">Signal</keyword>
<evidence type="ECO:0000313" key="3">
    <source>
        <dbReference type="Proteomes" id="UP000244193"/>
    </source>
</evidence>
<dbReference type="OrthoDB" id="9967409at2"/>
<reference evidence="2 3" key="1">
    <citation type="submission" date="2018-04" db="EMBL/GenBank/DDBJ databases">
        <title>Genome sequencing of Flavobacterium sp. HYN0048.</title>
        <authorList>
            <person name="Yi H."/>
            <person name="Baek C."/>
        </authorList>
    </citation>
    <scope>NUCLEOTIDE SEQUENCE [LARGE SCALE GENOMIC DNA]</scope>
    <source>
        <strain evidence="2 3">HYN0048</strain>
    </source>
</reference>
<sequence>MKTNFSLILLLLSGICLAQPEHISTEISQVIRPDYDTASHKIITKMFAKESDAAEWKEIYEHETLFKKFRDASLTKKEEYLRAEEAGRQLLADGKIPETMLPVAGNESQER</sequence>
<dbReference type="EMBL" id="CP028811">
    <property type="protein sequence ID" value="AWA29917.1"/>
    <property type="molecule type" value="Genomic_DNA"/>
</dbReference>
<proteinExistence type="predicted"/>
<evidence type="ECO:0000256" key="1">
    <source>
        <dbReference type="SAM" id="SignalP"/>
    </source>
</evidence>
<evidence type="ECO:0000313" key="2">
    <source>
        <dbReference type="EMBL" id="AWA29917.1"/>
    </source>
</evidence>
<dbReference type="Proteomes" id="UP000244193">
    <property type="component" value="Chromosome"/>
</dbReference>
<protein>
    <submittedName>
        <fullName evidence="2">Uncharacterized protein</fullName>
    </submittedName>
</protein>